<dbReference type="GO" id="GO:0045944">
    <property type="term" value="P:positive regulation of transcription by RNA polymerase II"/>
    <property type="evidence" value="ECO:0007669"/>
    <property type="project" value="TreeGrafter"/>
</dbReference>
<evidence type="ECO:0000256" key="3">
    <source>
        <dbReference type="SAM" id="MobiDB-lite"/>
    </source>
</evidence>
<accession>A0A6A6RGG2</accession>
<dbReference type="GO" id="GO:0003700">
    <property type="term" value="F:DNA-binding transcription factor activity"/>
    <property type="evidence" value="ECO:0007669"/>
    <property type="project" value="TreeGrafter"/>
</dbReference>
<dbReference type="PANTHER" id="PTHR37534:SF2">
    <property type="entry name" value="N-ACETYLTRANSFERASE DOMAIN-CONTAINING PROTEIN"/>
    <property type="match status" value="1"/>
</dbReference>
<protein>
    <recommendedName>
        <fullName evidence="6">Transcription factor domain-containing protein</fullName>
    </recommendedName>
</protein>
<evidence type="ECO:0008006" key="6">
    <source>
        <dbReference type="Google" id="ProtNLM"/>
    </source>
</evidence>
<dbReference type="EMBL" id="MU004181">
    <property type="protein sequence ID" value="KAF2502850.1"/>
    <property type="molecule type" value="Genomic_DNA"/>
</dbReference>
<reference evidence="4" key="1">
    <citation type="journal article" date="2020" name="Stud. Mycol.">
        <title>101 Dothideomycetes genomes: a test case for predicting lifestyles and emergence of pathogens.</title>
        <authorList>
            <person name="Haridas S."/>
            <person name="Albert R."/>
            <person name="Binder M."/>
            <person name="Bloem J."/>
            <person name="Labutti K."/>
            <person name="Salamov A."/>
            <person name="Andreopoulos B."/>
            <person name="Baker S."/>
            <person name="Barry K."/>
            <person name="Bills G."/>
            <person name="Bluhm B."/>
            <person name="Cannon C."/>
            <person name="Castanera R."/>
            <person name="Culley D."/>
            <person name="Daum C."/>
            <person name="Ezra D."/>
            <person name="Gonzalez J."/>
            <person name="Henrissat B."/>
            <person name="Kuo A."/>
            <person name="Liang C."/>
            <person name="Lipzen A."/>
            <person name="Lutzoni F."/>
            <person name="Magnuson J."/>
            <person name="Mondo S."/>
            <person name="Nolan M."/>
            <person name="Ohm R."/>
            <person name="Pangilinan J."/>
            <person name="Park H.-J."/>
            <person name="Ramirez L."/>
            <person name="Alfaro M."/>
            <person name="Sun H."/>
            <person name="Tritt A."/>
            <person name="Yoshinaga Y."/>
            <person name="Zwiers L.-H."/>
            <person name="Turgeon B."/>
            <person name="Goodwin S."/>
            <person name="Spatafora J."/>
            <person name="Crous P."/>
            <person name="Grigoriev I."/>
        </authorList>
    </citation>
    <scope>NUCLEOTIDE SEQUENCE</scope>
    <source>
        <strain evidence="4">CBS 269.34</strain>
    </source>
</reference>
<keyword evidence="5" id="KW-1185">Reference proteome</keyword>
<dbReference type="Pfam" id="PF11951">
    <property type="entry name" value="Fungal_trans_2"/>
    <property type="match status" value="1"/>
</dbReference>
<dbReference type="Proteomes" id="UP000799750">
    <property type="component" value="Unassembled WGS sequence"/>
</dbReference>
<keyword evidence="2" id="KW-0539">Nucleus</keyword>
<dbReference type="GO" id="GO:0005634">
    <property type="term" value="C:nucleus"/>
    <property type="evidence" value="ECO:0007669"/>
    <property type="project" value="UniProtKB-SubCell"/>
</dbReference>
<comment type="subcellular location">
    <subcellularLocation>
        <location evidence="1">Nucleus</location>
    </subcellularLocation>
</comment>
<name>A0A6A6RGG2_9PEZI</name>
<evidence type="ECO:0000256" key="1">
    <source>
        <dbReference type="ARBA" id="ARBA00004123"/>
    </source>
</evidence>
<evidence type="ECO:0000313" key="5">
    <source>
        <dbReference type="Proteomes" id="UP000799750"/>
    </source>
</evidence>
<sequence length="488" mass="55004">MVSVNPSGDALLQLTLSAIVVGYVITNEPGFVAPSRESPPLGFQAFSDSPVGTVTSAEVIPVSSLLNSESPIRLDVLSRTPSSISNSPANVIARHGSDEHLARSRPPSGHHSTTPAGFWPLENDQEAMLMGHYIDHVALFFDMCDAQKHFTFEVPQRARTNITLFNAIMALSARHLSRTSSFDTFVADRYYQICLQTLIPALNDSVAINDESLLAATIILRLLEELNIPITGDDPRSHLFGTHAILRAVQRRYDLNPVDTSFRQAIYWAAFRQELWISLMTQRPFQLHIFEADRSIEPANDSTWADRTIAHVGDVIHFAFGEGKHSVSRFNRLMEENESWRRRRPDSFIEFFHQRDRDGSGRNFPDIRCHADAHVMGRQYNILGRVLLVVHNPTIPQLGPAHKKAKMEVDIQVQEDVRTLVGVALSNERAFPASLVACFAIALVGDRFTNRQDQSQLREMLIKTETRHGWPTKAARSQLEEVWEWNSR</sequence>
<dbReference type="OrthoDB" id="407832at2759"/>
<dbReference type="GO" id="GO:0000976">
    <property type="term" value="F:transcription cis-regulatory region binding"/>
    <property type="evidence" value="ECO:0007669"/>
    <property type="project" value="TreeGrafter"/>
</dbReference>
<feature type="region of interest" description="Disordered" evidence="3">
    <location>
        <begin position="97"/>
        <end position="117"/>
    </location>
</feature>
<dbReference type="CDD" id="cd12148">
    <property type="entry name" value="fungal_TF_MHR"/>
    <property type="match status" value="1"/>
</dbReference>
<dbReference type="AlphaFoldDB" id="A0A6A6RGG2"/>
<organism evidence="4 5">
    <name type="scientific">Lophium mytilinum</name>
    <dbReference type="NCBI Taxonomy" id="390894"/>
    <lineage>
        <taxon>Eukaryota</taxon>
        <taxon>Fungi</taxon>
        <taxon>Dikarya</taxon>
        <taxon>Ascomycota</taxon>
        <taxon>Pezizomycotina</taxon>
        <taxon>Dothideomycetes</taxon>
        <taxon>Pleosporomycetidae</taxon>
        <taxon>Mytilinidiales</taxon>
        <taxon>Mytilinidiaceae</taxon>
        <taxon>Lophium</taxon>
    </lineage>
</organism>
<proteinExistence type="predicted"/>
<evidence type="ECO:0000313" key="4">
    <source>
        <dbReference type="EMBL" id="KAF2502850.1"/>
    </source>
</evidence>
<gene>
    <name evidence="4" type="ORF">BU16DRAFT_588239</name>
</gene>
<dbReference type="PANTHER" id="PTHR37534">
    <property type="entry name" value="TRANSCRIPTIONAL ACTIVATOR PROTEIN UGA3"/>
    <property type="match status" value="1"/>
</dbReference>
<evidence type="ECO:0000256" key="2">
    <source>
        <dbReference type="ARBA" id="ARBA00023242"/>
    </source>
</evidence>
<dbReference type="InterPro" id="IPR021858">
    <property type="entry name" value="Fun_TF"/>
</dbReference>